<evidence type="ECO:0000313" key="2">
    <source>
        <dbReference type="Proteomes" id="UP000298663"/>
    </source>
</evidence>
<reference evidence="1 2" key="2">
    <citation type="journal article" date="2019" name="G3 (Bethesda)">
        <title>Hybrid Assembly of the Genome of the Entomopathogenic Nematode Steinernema carpocapsae Identifies the X-Chromosome.</title>
        <authorList>
            <person name="Serra L."/>
            <person name="Macchietto M."/>
            <person name="Macias-Munoz A."/>
            <person name="McGill C.J."/>
            <person name="Rodriguez I.M."/>
            <person name="Rodriguez B."/>
            <person name="Murad R."/>
            <person name="Mortazavi A."/>
        </authorList>
    </citation>
    <scope>NUCLEOTIDE SEQUENCE [LARGE SCALE GENOMIC DNA]</scope>
    <source>
        <strain evidence="1 2">ALL</strain>
    </source>
</reference>
<comment type="caution">
    <text evidence="1">The sequence shown here is derived from an EMBL/GenBank/DDBJ whole genome shotgun (WGS) entry which is preliminary data.</text>
</comment>
<protein>
    <submittedName>
        <fullName evidence="1">Uncharacterized protein</fullName>
    </submittedName>
</protein>
<accession>A0A4U5MRL0</accession>
<sequence length="215" mass="24759">MTADLENYKVVEEADATKICLLLSRSCKPVHLAQFCHFDPKNVFFLRILSAVPGVHLIDMFPQKNNLFGFYAYHLDTSAHTLGVSIYDVEEDLPRFLKLASTRHLKFIVFRNINEEVDDLLFSLQVVLKLIKWWKKSFKPSESKNSVEVTTSNLRSFQEIFGEMCRCPKNKNSTLCVEASEFKGNKMLVDDFAKIHPSAVGLRFYKCSRLQIVLN</sequence>
<keyword evidence="2" id="KW-1185">Reference proteome</keyword>
<name>A0A4U5MRL0_STECR</name>
<dbReference type="AlphaFoldDB" id="A0A4U5MRL0"/>
<dbReference type="Proteomes" id="UP000298663">
    <property type="component" value="Unassembled WGS sequence"/>
</dbReference>
<proteinExistence type="predicted"/>
<evidence type="ECO:0000313" key="1">
    <source>
        <dbReference type="EMBL" id="TKR71993.1"/>
    </source>
</evidence>
<reference evidence="1 2" key="1">
    <citation type="journal article" date="2015" name="Genome Biol.">
        <title>Comparative genomics of Steinernema reveals deeply conserved gene regulatory networks.</title>
        <authorList>
            <person name="Dillman A.R."/>
            <person name="Macchietto M."/>
            <person name="Porter C.F."/>
            <person name="Rogers A."/>
            <person name="Williams B."/>
            <person name="Antoshechkin I."/>
            <person name="Lee M.M."/>
            <person name="Goodwin Z."/>
            <person name="Lu X."/>
            <person name="Lewis E.E."/>
            <person name="Goodrich-Blair H."/>
            <person name="Stock S.P."/>
            <person name="Adams B.J."/>
            <person name="Sternberg P.W."/>
            <person name="Mortazavi A."/>
        </authorList>
    </citation>
    <scope>NUCLEOTIDE SEQUENCE [LARGE SCALE GENOMIC DNA]</scope>
    <source>
        <strain evidence="1 2">ALL</strain>
    </source>
</reference>
<organism evidence="1 2">
    <name type="scientific">Steinernema carpocapsae</name>
    <name type="common">Entomopathogenic nematode</name>
    <dbReference type="NCBI Taxonomy" id="34508"/>
    <lineage>
        <taxon>Eukaryota</taxon>
        <taxon>Metazoa</taxon>
        <taxon>Ecdysozoa</taxon>
        <taxon>Nematoda</taxon>
        <taxon>Chromadorea</taxon>
        <taxon>Rhabditida</taxon>
        <taxon>Tylenchina</taxon>
        <taxon>Panagrolaimomorpha</taxon>
        <taxon>Strongyloidoidea</taxon>
        <taxon>Steinernematidae</taxon>
        <taxon>Steinernema</taxon>
    </lineage>
</organism>
<dbReference type="EMBL" id="AZBU02000006">
    <property type="protein sequence ID" value="TKR71993.1"/>
    <property type="molecule type" value="Genomic_DNA"/>
</dbReference>
<gene>
    <name evidence="1" type="ORF">L596_019519</name>
</gene>